<comment type="caution">
    <text evidence="2">The sequence shown here is derived from an EMBL/GenBank/DDBJ whole genome shotgun (WGS) entry which is preliminary data.</text>
</comment>
<proteinExistence type="predicted"/>
<dbReference type="AlphaFoldDB" id="A0A934VT97"/>
<reference evidence="2" key="1">
    <citation type="submission" date="2021-01" db="EMBL/GenBank/DDBJ databases">
        <title>Modified the classification status of verrucomicrobia.</title>
        <authorList>
            <person name="Feng X."/>
        </authorList>
    </citation>
    <scope>NUCLEOTIDE SEQUENCE</scope>
    <source>
        <strain evidence="2">KCTC 13126</strain>
    </source>
</reference>
<evidence type="ECO:0000256" key="1">
    <source>
        <dbReference type="SAM" id="SignalP"/>
    </source>
</evidence>
<dbReference type="Gene3D" id="2.60.120.560">
    <property type="entry name" value="Exo-inulinase, domain 1"/>
    <property type="match status" value="1"/>
</dbReference>
<evidence type="ECO:0000313" key="3">
    <source>
        <dbReference type="Proteomes" id="UP000617628"/>
    </source>
</evidence>
<sequence length="256" mass="29042">MPARLIKITSLCLGLAIPSLLPANTPDLPDGYTLQYEQSFDSKDSFEEFMMTDRSAWNYTKVKGNGVLSLEGKSEYEPPHRSPYNIALIKGRTFGDFVMDVDIQQTGVKGTPIAEYMQNNPDLSKGGGYAHRDHCFFFGFEDPSHFMYIHVAKTGDNNAHNVFVVNEAPRTPITDFRTIGADWGVEEWRKIRIVRDTKKGTVALYFDDMLTPIMIADDIPFKQGFIGFGSFDDIGWVDNIKIWAPEVNRTKRSFFN</sequence>
<organism evidence="2 3">
    <name type="scientific">Pelagicoccus mobilis</name>
    <dbReference type="NCBI Taxonomy" id="415221"/>
    <lineage>
        <taxon>Bacteria</taxon>
        <taxon>Pseudomonadati</taxon>
        <taxon>Verrucomicrobiota</taxon>
        <taxon>Opitutia</taxon>
        <taxon>Puniceicoccales</taxon>
        <taxon>Pelagicoccaceae</taxon>
        <taxon>Pelagicoccus</taxon>
    </lineage>
</organism>
<feature type="signal peptide" evidence="1">
    <location>
        <begin position="1"/>
        <end position="23"/>
    </location>
</feature>
<dbReference type="EMBL" id="JAENIL010000060">
    <property type="protein sequence ID" value="MBK1879845.1"/>
    <property type="molecule type" value="Genomic_DNA"/>
</dbReference>
<keyword evidence="1" id="KW-0732">Signal</keyword>
<evidence type="ECO:0000313" key="2">
    <source>
        <dbReference type="EMBL" id="MBK1879845.1"/>
    </source>
</evidence>
<name>A0A934VT97_9BACT</name>
<accession>A0A934VT97</accession>
<keyword evidence="3" id="KW-1185">Reference proteome</keyword>
<protein>
    <submittedName>
        <fullName evidence="2">Uncharacterized protein</fullName>
    </submittedName>
</protein>
<dbReference type="Proteomes" id="UP000617628">
    <property type="component" value="Unassembled WGS sequence"/>
</dbReference>
<dbReference type="RefSeq" id="WP_200358115.1">
    <property type="nucleotide sequence ID" value="NZ_JAENIL010000060.1"/>
</dbReference>
<feature type="chain" id="PRO_5036976674" evidence="1">
    <location>
        <begin position="24"/>
        <end position="256"/>
    </location>
</feature>
<gene>
    <name evidence="2" type="ORF">JIN87_23375</name>
</gene>